<reference evidence="1" key="1">
    <citation type="journal article" date="2020" name="Nature">
        <title>Giant virus diversity and host interactions through global metagenomics.</title>
        <authorList>
            <person name="Schulz F."/>
            <person name="Roux S."/>
            <person name="Paez-Espino D."/>
            <person name="Jungbluth S."/>
            <person name="Walsh D.A."/>
            <person name="Denef V.J."/>
            <person name="McMahon K.D."/>
            <person name="Konstantinidis K.T."/>
            <person name="Eloe-Fadrosh E.A."/>
            <person name="Kyrpides N.C."/>
            <person name="Woyke T."/>
        </authorList>
    </citation>
    <scope>NUCLEOTIDE SEQUENCE</scope>
    <source>
        <strain evidence="1">GVMAG-M-3300023174-129</strain>
    </source>
</reference>
<sequence>MLPFSDMEPFFQNLQNNFVNTGLYMKVSGLNHQTHALWSVEEISQLLSFTNFERFKNSYELFRSSNIDVEYIQYKSFETSMKIYVKANRIVFSFKDSLHDVDLQEIRDFARNMNITNVTILLKL</sequence>
<proteinExistence type="predicted"/>
<accession>A0A6C0D7H6</accession>
<dbReference type="AlphaFoldDB" id="A0A6C0D7H6"/>
<name>A0A6C0D7H6_9ZZZZ</name>
<protein>
    <submittedName>
        <fullName evidence="1">Uncharacterized protein</fullName>
    </submittedName>
</protein>
<evidence type="ECO:0000313" key="1">
    <source>
        <dbReference type="EMBL" id="QHT12084.1"/>
    </source>
</evidence>
<dbReference type="EMBL" id="MN739541">
    <property type="protein sequence ID" value="QHT12084.1"/>
    <property type="molecule type" value="Genomic_DNA"/>
</dbReference>
<organism evidence="1">
    <name type="scientific">viral metagenome</name>
    <dbReference type="NCBI Taxonomy" id="1070528"/>
    <lineage>
        <taxon>unclassified sequences</taxon>
        <taxon>metagenomes</taxon>
        <taxon>organismal metagenomes</taxon>
    </lineage>
</organism>